<evidence type="ECO:0000313" key="3">
    <source>
        <dbReference type="Proteomes" id="UP000037035"/>
    </source>
</evidence>
<feature type="compositionally biased region" description="Basic and acidic residues" evidence="1">
    <location>
        <begin position="36"/>
        <end position="47"/>
    </location>
</feature>
<gene>
    <name evidence="2" type="ORF">VP01_3896g2</name>
</gene>
<proteinExistence type="predicted"/>
<evidence type="ECO:0000313" key="2">
    <source>
        <dbReference type="EMBL" id="KNZ51590.1"/>
    </source>
</evidence>
<feature type="region of interest" description="Disordered" evidence="1">
    <location>
        <begin position="1"/>
        <end position="65"/>
    </location>
</feature>
<feature type="non-terminal residue" evidence="2">
    <location>
        <position position="1"/>
    </location>
</feature>
<organism evidence="2 3">
    <name type="scientific">Puccinia sorghi</name>
    <dbReference type="NCBI Taxonomy" id="27349"/>
    <lineage>
        <taxon>Eukaryota</taxon>
        <taxon>Fungi</taxon>
        <taxon>Dikarya</taxon>
        <taxon>Basidiomycota</taxon>
        <taxon>Pucciniomycotina</taxon>
        <taxon>Pucciniomycetes</taxon>
        <taxon>Pucciniales</taxon>
        <taxon>Pucciniaceae</taxon>
        <taxon>Puccinia</taxon>
    </lineage>
</organism>
<accession>A0A0L6UUP7</accession>
<dbReference type="STRING" id="27349.A0A0L6UUP7"/>
<dbReference type="Proteomes" id="UP000037035">
    <property type="component" value="Unassembled WGS sequence"/>
</dbReference>
<name>A0A0L6UUP7_9BASI</name>
<comment type="caution">
    <text evidence="2">The sequence shown here is derived from an EMBL/GenBank/DDBJ whole genome shotgun (WGS) entry which is preliminary data.</text>
</comment>
<reference evidence="2 3" key="1">
    <citation type="submission" date="2015-08" db="EMBL/GenBank/DDBJ databases">
        <title>Next Generation Sequencing and Analysis of the Genome of Puccinia sorghi L Schw, the Causal Agent of Maize Common Rust.</title>
        <authorList>
            <person name="Rochi L."/>
            <person name="Burguener G."/>
            <person name="Darino M."/>
            <person name="Turjanski A."/>
            <person name="Kreff E."/>
            <person name="Dieguez M.J."/>
            <person name="Sacco F."/>
        </authorList>
    </citation>
    <scope>NUCLEOTIDE SEQUENCE [LARGE SCALE GENOMIC DNA]</scope>
    <source>
        <strain evidence="2 3">RO10H11247</strain>
    </source>
</reference>
<feature type="compositionally biased region" description="Basic residues" evidence="1">
    <location>
        <begin position="1"/>
        <end position="12"/>
    </location>
</feature>
<dbReference type="VEuPathDB" id="FungiDB:VP01_3896g2"/>
<dbReference type="AlphaFoldDB" id="A0A0L6UUP7"/>
<sequence>TPTRIKRSKKQIKQNQMLAQLIPSEHALDELSQSESPEKEMPKDTSKGRQRASTSQNINPKGRGRSSKYILKFECQEWDHGIKLKEKKWDHGIRPEERKVDCEKEEKEKDKSFEMANLEQLEFQKHIGKKYYLITQCVVSLKTQKRLSTWQVCSSSLF</sequence>
<keyword evidence="3" id="KW-1185">Reference proteome</keyword>
<protein>
    <submittedName>
        <fullName evidence="2">Uncharacterized protein</fullName>
    </submittedName>
</protein>
<evidence type="ECO:0000256" key="1">
    <source>
        <dbReference type="SAM" id="MobiDB-lite"/>
    </source>
</evidence>
<dbReference type="EMBL" id="LAVV01008941">
    <property type="protein sequence ID" value="KNZ51590.1"/>
    <property type="molecule type" value="Genomic_DNA"/>
</dbReference>